<dbReference type="KEGG" id="vg:12977985"/>
<dbReference type="EMBL" id="JQ724856">
    <property type="protein sequence ID" value="AFJ52319.1"/>
    <property type="molecule type" value="Genomic_DNA"/>
</dbReference>
<dbReference type="Proteomes" id="UP000149128">
    <property type="component" value="Segment"/>
</dbReference>
<dbReference type="EMBL" id="KT989885">
    <property type="protein sequence ID" value="AMZ05001.1"/>
    <property type="molecule type" value="Genomic_DNA"/>
</dbReference>
<reference evidence="2" key="3">
    <citation type="journal article" date="2016" name="Infect. Genet. Evol.">
        <title>Whole genome sequencing and phylogenetic characterization of brown bullhead (Ameiurus nebulosus) origin ranavirus strains from independent disease outbreaks.</title>
        <authorList>
            <person name="Feher E."/>
            <person name="Doszpoly A."/>
            <person name="Horvath B."/>
            <person name="Marton S."/>
            <person name="Forro B."/>
            <person name="Farkas S.L."/>
            <person name="Banyai K."/>
            <person name="Juhasz T."/>
        </authorList>
    </citation>
    <scope>NUCLEOTIDE SEQUENCE</scope>
    <source>
        <strain evidence="2">13051/2012</strain>
        <strain evidence="3">14612/2012</strain>
    </source>
</reference>
<evidence type="ECO:0000313" key="1">
    <source>
        <dbReference type="EMBL" id="AFJ52319.1"/>
    </source>
</evidence>
<organism evidence="1 4">
    <name type="scientific">European catfish virus</name>
    <dbReference type="NCBI Taxonomy" id="84739"/>
    <lineage>
        <taxon>Viruses</taxon>
        <taxon>Varidnaviria</taxon>
        <taxon>Bamfordvirae</taxon>
        <taxon>Nucleocytoviricota</taxon>
        <taxon>Megaviricetes</taxon>
        <taxon>Pimascovirales</taxon>
        <taxon>Pimascovirales incertae sedis</taxon>
        <taxon>Iridoviridae</taxon>
        <taxon>Alphairidovirinae</taxon>
        <taxon>Ranavirus</taxon>
        <taxon>Ranavirus perca1</taxon>
        <taxon>Epizootic haematopoietic necrosis virus</taxon>
    </lineage>
</organism>
<dbReference type="RefSeq" id="YP_006347627.1">
    <property type="nucleotide sequence ID" value="NC_017940.1"/>
</dbReference>
<reference evidence="1 4" key="1">
    <citation type="journal article" date="2012" name="J. Virol.">
        <title>Complete genome sequence of European sheatfish virus.</title>
        <authorList>
            <person name="Lopez-Bueno A."/>
            <person name="Mavian C."/>
            <person name="Alcami A."/>
            <person name="Alejo A."/>
        </authorList>
    </citation>
    <scope>NUCLEOTIDE SEQUENCE [LARGE SCALE GENOMIC DNA]</scope>
    <source>
        <strain evidence="1">Valdeolmos</strain>
    </source>
</reference>
<sequence length="80" mass="9268">MATLMRSESKDITVMFAEVSEIEEIEDIEEIDDIKRYLFEVVAYKIMADIFDDMDISMAEMREKGIELCGGDHHTCPCRN</sequence>
<evidence type="ECO:0000313" key="2">
    <source>
        <dbReference type="EMBL" id="AMZ04865.1"/>
    </source>
</evidence>
<name>I2BFL6_9VIRU</name>
<gene>
    <name evidence="1" type="primary">36R</name>
</gene>
<protein>
    <submittedName>
        <fullName evidence="1">Uncharacterized protein</fullName>
    </submittedName>
</protein>
<reference evidence="5 6" key="2">
    <citation type="submission" date="2015-11" db="EMBL/GenBank/DDBJ databases">
        <authorList>
            <person name="Horvath B."/>
        </authorList>
    </citation>
    <scope>NUCLEOTIDE SEQUENCE [LARGE SCALE GENOMIC DNA]</scope>
</reference>
<evidence type="ECO:0000313" key="6">
    <source>
        <dbReference type="Proteomes" id="UP000149504"/>
    </source>
</evidence>
<dbReference type="Proteomes" id="UP000118593">
    <property type="component" value="Segment"/>
</dbReference>
<accession>I2BFL6</accession>
<evidence type="ECO:0000313" key="5">
    <source>
        <dbReference type="Proteomes" id="UP000149128"/>
    </source>
</evidence>
<evidence type="ECO:0000313" key="3">
    <source>
        <dbReference type="EMBL" id="AMZ05001.1"/>
    </source>
</evidence>
<dbReference type="EMBL" id="KT989884">
    <property type="protein sequence ID" value="AMZ04865.1"/>
    <property type="molecule type" value="Genomic_DNA"/>
</dbReference>
<evidence type="ECO:0000313" key="4">
    <source>
        <dbReference type="Proteomes" id="UP000118593"/>
    </source>
</evidence>
<proteinExistence type="predicted"/>
<dbReference type="GeneID" id="12977985"/>
<dbReference type="Proteomes" id="UP000149504">
    <property type="component" value="Segment"/>
</dbReference>